<name>K0Q4J3_9HYPH</name>
<dbReference type="RefSeq" id="WP_007536786.1">
    <property type="nucleotide sequence ID" value="NZ_HF536773.1"/>
</dbReference>
<proteinExistence type="inferred from homology"/>
<dbReference type="PANTHER" id="PTHR43776:SF7">
    <property type="entry name" value="D,D-DIPEPTIDE TRANSPORT ATP-BINDING PROTEIN DDPF-RELATED"/>
    <property type="match status" value="1"/>
</dbReference>
<dbReference type="AlphaFoldDB" id="K0Q4J3"/>
<dbReference type="PANTHER" id="PTHR43776">
    <property type="entry name" value="TRANSPORT ATP-BINDING PROTEIN"/>
    <property type="match status" value="1"/>
</dbReference>
<evidence type="ECO:0000256" key="3">
    <source>
        <dbReference type="ARBA" id="ARBA00022741"/>
    </source>
</evidence>
<protein>
    <recommendedName>
        <fullName evidence="5">ABC transporter domain-containing protein</fullName>
    </recommendedName>
</protein>
<dbReference type="InterPro" id="IPR027417">
    <property type="entry name" value="P-loop_NTPase"/>
</dbReference>
<gene>
    <name evidence="6" type="ORF">BN77_p10746</name>
</gene>
<comment type="caution">
    <text evidence="6">The sequence shown here is derived from an EMBL/GenBank/DDBJ whole genome shotgun (WGS) entry which is preliminary data.</text>
</comment>
<evidence type="ECO:0000256" key="4">
    <source>
        <dbReference type="ARBA" id="ARBA00022840"/>
    </source>
</evidence>
<dbReference type="eggNOG" id="COG4608">
    <property type="taxonomic scope" value="Bacteria"/>
</dbReference>
<dbReference type="GO" id="GO:0016887">
    <property type="term" value="F:ATP hydrolysis activity"/>
    <property type="evidence" value="ECO:0007669"/>
    <property type="project" value="InterPro"/>
</dbReference>
<evidence type="ECO:0000259" key="5">
    <source>
        <dbReference type="Pfam" id="PF00005"/>
    </source>
</evidence>
<reference evidence="6 7" key="1">
    <citation type="journal article" date="2013" name="Genome Announc.">
        <title>Draft Genome Sequence of Rhizobium mesoamericanum STM3625, a Nitrogen-Fixing Symbiont of Mimosa pudica Isolated in French Guiana (South America).</title>
        <authorList>
            <person name="Moulin L."/>
            <person name="Mornico D."/>
            <person name="Melkonian R."/>
            <person name="Klonowska A."/>
        </authorList>
    </citation>
    <scope>NUCLEOTIDE SEQUENCE [LARGE SCALE GENOMIC DNA]</scope>
    <source>
        <strain evidence="6 7">STM3625</strain>
    </source>
</reference>
<dbReference type="InterPro" id="IPR003439">
    <property type="entry name" value="ABC_transporter-like_ATP-bd"/>
</dbReference>
<dbReference type="SUPFAM" id="SSF52540">
    <property type="entry name" value="P-loop containing nucleoside triphosphate hydrolases"/>
    <property type="match status" value="1"/>
</dbReference>
<keyword evidence="3" id="KW-0547">Nucleotide-binding</keyword>
<evidence type="ECO:0000256" key="2">
    <source>
        <dbReference type="ARBA" id="ARBA00022448"/>
    </source>
</evidence>
<dbReference type="Gene3D" id="3.40.50.300">
    <property type="entry name" value="P-loop containing nucleotide triphosphate hydrolases"/>
    <property type="match status" value="1"/>
</dbReference>
<keyword evidence="2" id="KW-0813">Transport</keyword>
<dbReference type="InterPro" id="IPR050319">
    <property type="entry name" value="ABC_transp_ATP-bind"/>
</dbReference>
<keyword evidence="7" id="KW-1185">Reference proteome</keyword>
<evidence type="ECO:0000256" key="1">
    <source>
        <dbReference type="ARBA" id="ARBA00005417"/>
    </source>
</evidence>
<dbReference type="Pfam" id="PF00005">
    <property type="entry name" value="ABC_tran"/>
    <property type="match status" value="1"/>
</dbReference>
<dbReference type="EMBL" id="CANI01000043">
    <property type="protein sequence ID" value="CCM79477.1"/>
    <property type="molecule type" value="Genomic_DNA"/>
</dbReference>
<dbReference type="STRING" id="1211777.BN77_p10746"/>
<sequence>MFTPLQAPRHSLDPFIDTKPYAHPPAAPRAVDNVSLSLKVGETLGVVGESGCGKSTLGRMIAGILPVSSGERRFRGEPYESFLARKRDALKIQMVFQDPLSSLNPRLRVAISSARRQCCTEWCRGAGCATT</sequence>
<organism evidence="6 7">
    <name type="scientific">Rhizobium mesoamericanum STM3625</name>
    <dbReference type="NCBI Taxonomy" id="1211777"/>
    <lineage>
        <taxon>Bacteria</taxon>
        <taxon>Pseudomonadati</taxon>
        <taxon>Pseudomonadota</taxon>
        <taxon>Alphaproteobacteria</taxon>
        <taxon>Hyphomicrobiales</taxon>
        <taxon>Rhizobiaceae</taxon>
        <taxon>Rhizobium/Agrobacterium group</taxon>
        <taxon>Rhizobium</taxon>
    </lineage>
</organism>
<dbReference type="GO" id="GO:0005524">
    <property type="term" value="F:ATP binding"/>
    <property type="evidence" value="ECO:0007669"/>
    <property type="project" value="UniProtKB-KW"/>
</dbReference>
<evidence type="ECO:0000313" key="7">
    <source>
        <dbReference type="Proteomes" id="UP000009319"/>
    </source>
</evidence>
<feature type="domain" description="ABC transporter" evidence="5">
    <location>
        <begin position="32"/>
        <end position="110"/>
    </location>
</feature>
<comment type="similarity">
    <text evidence="1">Belongs to the ABC transporter superfamily.</text>
</comment>
<keyword evidence="4" id="KW-0067">ATP-binding</keyword>
<accession>K0Q4J3</accession>
<dbReference type="Proteomes" id="UP000009319">
    <property type="component" value="Unassembled WGS sequence"/>
</dbReference>
<evidence type="ECO:0000313" key="6">
    <source>
        <dbReference type="EMBL" id="CCM79477.1"/>
    </source>
</evidence>
<dbReference type="HOGENOM" id="CLU_1925900_0_0_5"/>